<sequence length="232" mass="26883">MSSGENITKAFLEFQDGFNYESEIKESIKLVVRELEEQARNILNTVQAIHHKDGFNNVRQICENCSSKLREVQTTLKALESKFSLICYYKYNDLWRMTMQKLCFLACYIAFLTDQSFLPHHKCAEIFAISTSSESGFHLELEDYLIGQLMLASELSRLSTNAVTAGMYDLPIRIARFMAELDSGFRLLNLKNDWLRKRYDGLKYDLKKVEEIVYDLSIRGLRPLDADKELSS</sequence>
<evidence type="ECO:0000256" key="17">
    <source>
        <dbReference type="SAM" id="Coils"/>
    </source>
</evidence>
<dbReference type="GO" id="GO:0005634">
    <property type="term" value="C:nucleus"/>
    <property type="evidence" value="ECO:0000318"/>
    <property type="project" value="GO_Central"/>
</dbReference>
<dbReference type="InterPro" id="IPR033956">
    <property type="entry name" value="Translin"/>
</dbReference>
<dbReference type="InParanoid" id="T1EEH5"/>
<dbReference type="GO" id="GO:0004519">
    <property type="term" value="F:endonuclease activity"/>
    <property type="evidence" value="ECO:0007669"/>
    <property type="project" value="UniProtKB-KW"/>
</dbReference>
<evidence type="ECO:0000256" key="8">
    <source>
        <dbReference type="ARBA" id="ARBA00022759"/>
    </source>
</evidence>
<protein>
    <recommendedName>
        <fullName evidence="5">Translin</fullName>
    </recommendedName>
    <alternativeName>
        <fullName evidence="15">Component 3 of promoter of RISC</fullName>
    </alternativeName>
</protein>
<dbReference type="GO" id="GO:0016787">
    <property type="term" value="F:hydrolase activity"/>
    <property type="evidence" value="ECO:0007669"/>
    <property type="project" value="UniProtKB-KW"/>
</dbReference>
<dbReference type="GO" id="GO:0043565">
    <property type="term" value="F:sequence-specific DNA binding"/>
    <property type="evidence" value="ECO:0007669"/>
    <property type="project" value="InterPro"/>
</dbReference>
<dbReference type="GO" id="GO:0046872">
    <property type="term" value="F:metal ion binding"/>
    <property type="evidence" value="ECO:0007669"/>
    <property type="project" value="UniProtKB-KW"/>
</dbReference>
<evidence type="ECO:0000256" key="6">
    <source>
        <dbReference type="ARBA" id="ARBA00022490"/>
    </source>
</evidence>
<dbReference type="GO" id="GO:0003697">
    <property type="term" value="F:single-stranded DNA binding"/>
    <property type="evidence" value="ECO:0007669"/>
    <property type="project" value="InterPro"/>
</dbReference>
<dbReference type="OMA" id="DAFHFTI"/>
<dbReference type="GO" id="GO:0016070">
    <property type="term" value="P:RNA metabolic process"/>
    <property type="evidence" value="ECO:0007669"/>
    <property type="project" value="InterPro"/>
</dbReference>
<evidence type="ECO:0000256" key="4">
    <source>
        <dbReference type="ARBA" id="ARBA00011685"/>
    </source>
</evidence>
<evidence type="ECO:0000256" key="14">
    <source>
        <dbReference type="ARBA" id="ARBA00025410"/>
    </source>
</evidence>
<dbReference type="Pfam" id="PF01997">
    <property type="entry name" value="Translin"/>
    <property type="match status" value="1"/>
</dbReference>
<keyword evidence="17" id="KW-0175">Coiled coil</keyword>
<reference evidence="19" key="3">
    <citation type="submission" date="2015-06" db="UniProtKB">
        <authorList>
            <consortium name="EnsemblMetazoa"/>
        </authorList>
    </citation>
    <scope>IDENTIFICATION</scope>
</reference>
<dbReference type="InterPro" id="IPR002848">
    <property type="entry name" value="Translin_fam"/>
</dbReference>
<reference evidence="20" key="1">
    <citation type="submission" date="2012-12" db="EMBL/GenBank/DDBJ databases">
        <authorList>
            <person name="Hellsten U."/>
            <person name="Grimwood J."/>
            <person name="Chapman J.A."/>
            <person name="Shapiro H."/>
            <person name="Aerts A."/>
            <person name="Otillar R.P."/>
            <person name="Terry A.Y."/>
            <person name="Boore J.L."/>
            <person name="Simakov O."/>
            <person name="Marletaz F."/>
            <person name="Cho S.-J."/>
            <person name="Edsinger-Gonzales E."/>
            <person name="Havlak P."/>
            <person name="Kuo D.-H."/>
            <person name="Larsson T."/>
            <person name="Lv J."/>
            <person name="Arendt D."/>
            <person name="Savage R."/>
            <person name="Osoegawa K."/>
            <person name="de Jong P."/>
            <person name="Lindberg D.R."/>
            <person name="Seaver E.C."/>
            <person name="Weisblat D.A."/>
            <person name="Putnam N.H."/>
            <person name="Grigoriev I.V."/>
            <person name="Rokhsar D.S."/>
        </authorList>
    </citation>
    <scope>NUCLEOTIDE SEQUENCE</scope>
</reference>
<dbReference type="InterPro" id="IPR016068">
    <property type="entry name" value="Translin_N"/>
</dbReference>
<evidence type="ECO:0000256" key="7">
    <source>
        <dbReference type="ARBA" id="ARBA00022722"/>
    </source>
</evidence>
<dbReference type="STRING" id="6412.T1EEH5"/>
<dbReference type="HOGENOM" id="CLU_079179_0_0_1"/>
<dbReference type="AlphaFoldDB" id="T1EEH5"/>
<keyword evidence="7" id="KW-0540">Nuclease</keyword>
<evidence type="ECO:0000256" key="16">
    <source>
        <dbReference type="PIRSR" id="PIRSR602848-1"/>
    </source>
</evidence>
<dbReference type="FunCoup" id="T1EEH5">
    <property type="interactions" value="2603"/>
</dbReference>
<keyword evidence="12" id="KW-0539">Nucleus</keyword>
<dbReference type="Gene3D" id="1.20.58.190">
    <property type="entry name" value="Translin, domain 1"/>
    <property type="match status" value="1"/>
</dbReference>
<evidence type="ECO:0000256" key="9">
    <source>
        <dbReference type="ARBA" id="ARBA00022801"/>
    </source>
</evidence>
<comment type="function">
    <text evidence="13">DNA-binding protein that specifically recognizes consensus sequences at the breakpoint junctions in chromosomal translocations, mostly involving immunoglobulin (Ig)/T-cell receptor gene segments. Seems to recognize single-stranded DNA ends generated by staggered breaks occurring at recombination hot spots.</text>
</comment>
<dbReference type="InterPro" id="IPR036081">
    <property type="entry name" value="Translin_sf"/>
</dbReference>
<dbReference type="EMBL" id="KB097639">
    <property type="protein sequence ID" value="ESN93035.1"/>
    <property type="molecule type" value="Genomic_DNA"/>
</dbReference>
<evidence type="ECO:0000256" key="10">
    <source>
        <dbReference type="ARBA" id="ARBA00022884"/>
    </source>
</evidence>
<proteinExistence type="inferred from homology"/>
<reference evidence="18 20" key="2">
    <citation type="journal article" date="2013" name="Nature">
        <title>Insights into bilaterian evolution from three spiralian genomes.</title>
        <authorList>
            <person name="Simakov O."/>
            <person name="Marletaz F."/>
            <person name="Cho S.J."/>
            <person name="Edsinger-Gonzales E."/>
            <person name="Havlak P."/>
            <person name="Hellsten U."/>
            <person name="Kuo D.H."/>
            <person name="Larsson T."/>
            <person name="Lv J."/>
            <person name="Arendt D."/>
            <person name="Savage R."/>
            <person name="Osoegawa K."/>
            <person name="de Jong P."/>
            <person name="Grimwood J."/>
            <person name="Chapman J.A."/>
            <person name="Shapiro H."/>
            <person name="Aerts A."/>
            <person name="Otillar R.P."/>
            <person name="Terry A.Y."/>
            <person name="Boore J.L."/>
            <person name="Grigoriev I.V."/>
            <person name="Lindberg D.R."/>
            <person name="Seaver E.C."/>
            <person name="Weisblat D.A."/>
            <person name="Putnam N.H."/>
            <person name="Rokhsar D.S."/>
        </authorList>
    </citation>
    <scope>NUCLEOTIDE SEQUENCE</scope>
</reference>
<dbReference type="EMBL" id="AMQM01001980">
    <property type="status" value="NOT_ANNOTATED_CDS"/>
    <property type="molecule type" value="Genomic_DNA"/>
</dbReference>
<keyword evidence="16" id="KW-0479">Metal-binding</keyword>
<feature type="binding site" evidence="16">
    <location>
        <position position="154"/>
    </location>
    <ligand>
        <name>Mg(2+)</name>
        <dbReference type="ChEBI" id="CHEBI:18420"/>
    </ligand>
</feature>
<dbReference type="PANTHER" id="PTHR10741">
    <property type="entry name" value="TRANSLIN AND TRANSLIN ASSOCIATED PROTEIN X"/>
    <property type="match status" value="1"/>
</dbReference>
<dbReference type="KEGG" id="hro:HELRODRAFT_108236"/>
<keyword evidence="10" id="KW-0694">RNA-binding</keyword>
<dbReference type="Gene3D" id="1.20.58.200">
    <property type="entry name" value="Translin, domain 2"/>
    <property type="match status" value="1"/>
</dbReference>
<dbReference type="CTD" id="20194977"/>
<dbReference type="FunFam" id="1.20.58.200:FF:000002">
    <property type="entry name" value="Putative translin"/>
    <property type="match status" value="1"/>
</dbReference>
<evidence type="ECO:0000256" key="15">
    <source>
        <dbReference type="ARBA" id="ARBA00030513"/>
    </source>
</evidence>
<comment type="similarity">
    <text evidence="3">Belongs to the translin family.</text>
</comment>
<dbReference type="eggNOG" id="KOG3067">
    <property type="taxonomic scope" value="Eukaryota"/>
</dbReference>
<evidence type="ECO:0000313" key="18">
    <source>
        <dbReference type="EMBL" id="ESN93035.1"/>
    </source>
</evidence>
<dbReference type="GO" id="GO:0005737">
    <property type="term" value="C:cytoplasm"/>
    <property type="evidence" value="ECO:0000318"/>
    <property type="project" value="GO_Central"/>
</dbReference>
<comment type="function">
    <text evidence="14">Exhibits both single-stranded and double-stranded endoribonuclease activity. May act as an activator of RNA-induced silencing complex (RISC) by facilitating endonucleolytic cleavage of the siRNA passenger strand.</text>
</comment>
<evidence type="ECO:0000313" key="19">
    <source>
        <dbReference type="EnsemblMetazoa" id="HelroP108236"/>
    </source>
</evidence>
<dbReference type="EnsemblMetazoa" id="HelroT108236">
    <property type="protein sequence ID" value="HelroP108236"/>
    <property type="gene ID" value="HelroG108236"/>
</dbReference>
<evidence type="ECO:0000313" key="20">
    <source>
        <dbReference type="Proteomes" id="UP000015101"/>
    </source>
</evidence>
<evidence type="ECO:0000256" key="1">
    <source>
        <dbReference type="ARBA" id="ARBA00004123"/>
    </source>
</evidence>
<dbReference type="GeneID" id="20194977"/>
<keyword evidence="16" id="KW-0460">Magnesium</keyword>
<dbReference type="InterPro" id="IPR016069">
    <property type="entry name" value="Translin_C"/>
</dbReference>
<keyword evidence="11" id="KW-0238">DNA-binding</keyword>
<keyword evidence="8" id="KW-0255">Endonuclease</keyword>
<evidence type="ECO:0000256" key="12">
    <source>
        <dbReference type="ARBA" id="ARBA00023242"/>
    </source>
</evidence>
<name>T1EEH5_HELRO</name>
<dbReference type="Proteomes" id="UP000015101">
    <property type="component" value="Unassembled WGS sequence"/>
</dbReference>
<evidence type="ECO:0000256" key="5">
    <source>
        <dbReference type="ARBA" id="ARBA00022196"/>
    </source>
</evidence>
<dbReference type="CDD" id="cd14819">
    <property type="entry name" value="Translin"/>
    <property type="match status" value="1"/>
</dbReference>
<dbReference type="OrthoDB" id="829at2759"/>
<dbReference type="GO" id="GO:0003723">
    <property type="term" value="F:RNA binding"/>
    <property type="evidence" value="ECO:0000318"/>
    <property type="project" value="GO_Central"/>
</dbReference>
<comment type="subcellular location">
    <subcellularLocation>
        <location evidence="2">Cytoplasm</location>
    </subcellularLocation>
    <subcellularLocation>
        <location evidence="1">Nucleus</location>
    </subcellularLocation>
</comment>
<evidence type="ECO:0000256" key="3">
    <source>
        <dbReference type="ARBA" id="ARBA00005902"/>
    </source>
</evidence>
<evidence type="ECO:0000256" key="11">
    <source>
        <dbReference type="ARBA" id="ARBA00023125"/>
    </source>
</evidence>
<dbReference type="SUPFAM" id="SSF74784">
    <property type="entry name" value="Translin"/>
    <property type="match status" value="1"/>
</dbReference>
<keyword evidence="20" id="KW-1185">Reference proteome</keyword>
<accession>T1EEH5</accession>
<comment type="subunit">
    <text evidence="4">Ring-shaped heterooctamer of six TSN and two TSNAX subunits, DNA/RNA binding occurs inside the ring.</text>
</comment>
<gene>
    <name evidence="19" type="primary">20194977</name>
    <name evidence="18" type="ORF">HELRODRAFT_108236</name>
</gene>
<keyword evidence="9" id="KW-0378">Hydrolase</keyword>
<evidence type="ECO:0000256" key="13">
    <source>
        <dbReference type="ARBA" id="ARBA00025374"/>
    </source>
</evidence>
<evidence type="ECO:0000256" key="2">
    <source>
        <dbReference type="ARBA" id="ARBA00004496"/>
    </source>
</evidence>
<organism evidence="19 20">
    <name type="scientific">Helobdella robusta</name>
    <name type="common">Californian leech</name>
    <dbReference type="NCBI Taxonomy" id="6412"/>
    <lineage>
        <taxon>Eukaryota</taxon>
        <taxon>Metazoa</taxon>
        <taxon>Spiralia</taxon>
        <taxon>Lophotrochozoa</taxon>
        <taxon>Annelida</taxon>
        <taxon>Clitellata</taxon>
        <taxon>Hirudinea</taxon>
        <taxon>Rhynchobdellida</taxon>
        <taxon>Glossiphoniidae</taxon>
        <taxon>Helobdella</taxon>
    </lineage>
</organism>
<keyword evidence="6" id="KW-0963">Cytoplasm</keyword>
<dbReference type="RefSeq" id="XP_009029297.1">
    <property type="nucleotide sequence ID" value="XM_009031049.1"/>
</dbReference>
<dbReference type="FunFam" id="1.20.58.190:FF:000001">
    <property type="entry name" value="Translin"/>
    <property type="match status" value="1"/>
</dbReference>
<feature type="coiled-coil region" evidence="17">
    <location>
        <begin position="25"/>
        <end position="82"/>
    </location>
</feature>